<dbReference type="STRING" id="526222.Desal_2123"/>
<dbReference type="Proteomes" id="UP000002601">
    <property type="component" value="Chromosome"/>
</dbReference>
<dbReference type="AlphaFoldDB" id="C6BVY0"/>
<dbReference type="InterPro" id="IPR006531">
    <property type="entry name" value="Gp5/Vgr_OB"/>
</dbReference>
<feature type="domain" description="Gp5/Type VI secretion system Vgr protein OB-fold" evidence="1">
    <location>
        <begin position="20"/>
        <end position="87"/>
    </location>
</feature>
<dbReference type="Pfam" id="PF04717">
    <property type="entry name" value="Phage_base_V"/>
    <property type="match status" value="1"/>
</dbReference>
<dbReference type="OrthoDB" id="4931325at2"/>
<sequence>MKNSNFRNSETDRRLANVIRIGTVAEADYQKARVRVAFGTAVSDWLPWITFRAGGDHTWWAPEVGEQVVVLSPSGETSGGVVLGAMFSTNHPAPADRPTIHRTTYEDGAILEYDRENHILHAYIPGFEQREIDKDMSVQVHRDVFWNIDRDAFTNIDSNRTDTIGGNVSVDVGGDVQRTVGGKVVLDVQGEVIINSATRVTLSAPQLVFDGPITHGNSTHGGGAEFYGEIIHREGNFIQKDGDTVSQGVSLQHHVHPNIEEPVGGAS</sequence>
<dbReference type="InterPro" id="IPR037026">
    <property type="entry name" value="Vgr_OB-fold_dom_sf"/>
</dbReference>
<dbReference type="eggNOG" id="COG4540">
    <property type="taxonomic scope" value="Bacteria"/>
</dbReference>
<protein>
    <submittedName>
        <fullName evidence="2">Phage baseplate assembly protein V</fullName>
    </submittedName>
</protein>
<accession>C6BVY0</accession>
<dbReference type="Gene3D" id="2.40.50.230">
    <property type="entry name" value="Gp5 N-terminal domain"/>
    <property type="match status" value="1"/>
</dbReference>
<organism evidence="2 3">
    <name type="scientific">Maridesulfovibrio salexigens (strain ATCC 14822 / DSM 2638 / NCIMB 8403 / VKM B-1763)</name>
    <name type="common">Desulfovibrio salexigens</name>
    <dbReference type="NCBI Taxonomy" id="526222"/>
    <lineage>
        <taxon>Bacteria</taxon>
        <taxon>Pseudomonadati</taxon>
        <taxon>Thermodesulfobacteriota</taxon>
        <taxon>Desulfovibrionia</taxon>
        <taxon>Desulfovibrionales</taxon>
        <taxon>Desulfovibrionaceae</taxon>
        <taxon>Maridesulfovibrio</taxon>
    </lineage>
</organism>
<keyword evidence="3" id="KW-1185">Reference proteome</keyword>
<evidence type="ECO:0000259" key="1">
    <source>
        <dbReference type="Pfam" id="PF04717"/>
    </source>
</evidence>
<dbReference type="KEGG" id="dsa:Desal_2123"/>
<reference evidence="2 3" key="1">
    <citation type="submission" date="2009-06" db="EMBL/GenBank/DDBJ databases">
        <title>Complete sequence of Desulfovibrio salexigens DSM 2638.</title>
        <authorList>
            <consortium name="US DOE Joint Genome Institute"/>
            <person name="Lucas S."/>
            <person name="Copeland A."/>
            <person name="Lapidus A."/>
            <person name="Glavina del Rio T."/>
            <person name="Tice H."/>
            <person name="Bruce D."/>
            <person name="Goodwin L."/>
            <person name="Pitluck S."/>
            <person name="Munk A.C."/>
            <person name="Brettin T."/>
            <person name="Detter J.C."/>
            <person name="Han C."/>
            <person name="Tapia R."/>
            <person name="Larimer F."/>
            <person name="Land M."/>
            <person name="Hauser L."/>
            <person name="Kyrpides N."/>
            <person name="Anderson I."/>
            <person name="Wall J.D."/>
            <person name="Arkin A.P."/>
            <person name="Dehal P."/>
            <person name="Chivian D."/>
            <person name="Giles B."/>
            <person name="Hazen T.C."/>
        </authorList>
    </citation>
    <scope>NUCLEOTIDE SEQUENCE [LARGE SCALE GENOMIC DNA]</scope>
    <source>
        <strain evidence="3">ATCC 14822 / DSM 2638 / NCIMB 8403 / VKM B-1763</strain>
    </source>
</reference>
<evidence type="ECO:0000313" key="2">
    <source>
        <dbReference type="EMBL" id="ACS80183.1"/>
    </source>
</evidence>
<dbReference type="EMBL" id="CP001649">
    <property type="protein sequence ID" value="ACS80183.1"/>
    <property type="molecule type" value="Genomic_DNA"/>
</dbReference>
<evidence type="ECO:0000313" key="3">
    <source>
        <dbReference type="Proteomes" id="UP000002601"/>
    </source>
</evidence>
<dbReference type="SUPFAM" id="SSF69349">
    <property type="entry name" value="Phage fibre proteins"/>
    <property type="match status" value="1"/>
</dbReference>
<dbReference type="HOGENOM" id="CLU_088884_0_1_7"/>
<dbReference type="Gene3D" id="6.20.150.10">
    <property type="match status" value="1"/>
</dbReference>
<gene>
    <name evidence="2" type="ordered locus">Desal_2123</name>
</gene>
<dbReference type="InterPro" id="IPR013046">
    <property type="entry name" value="GpV/Gp45"/>
</dbReference>
<dbReference type="NCBIfam" id="TIGR01644">
    <property type="entry name" value="phage_P2_V"/>
    <property type="match status" value="1"/>
</dbReference>
<proteinExistence type="predicted"/>
<name>C6BVY0_MARSD</name>
<dbReference type="RefSeq" id="WP_015851999.1">
    <property type="nucleotide sequence ID" value="NC_012881.1"/>
</dbReference>